<accession>A0A8U0KZL4</accession>
<reference evidence="3 4" key="1">
    <citation type="submission" date="2019-10" db="EMBL/GenBank/DDBJ databases">
        <authorList>
            <consortium name="Melissa Lawson"/>
            <person name="O'neill I."/>
        </authorList>
    </citation>
    <scope>NUCLEOTIDE SEQUENCE [LARGE SCALE GENOMIC DNA]</scope>
    <source>
        <strain evidence="2">LH_664</strain>
        <strain evidence="1">LH_665</strain>
    </source>
</reference>
<evidence type="ECO:0000313" key="3">
    <source>
        <dbReference type="Proteomes" id="UP000494179"/>
    </source>
</evidence>
<evidence type="ECO:0000313" key="4">
    <source>
        <dbReference type="Proteomes" id="UP000494270"/>
    </source>
</evidence>
<dbReference type="EMBL" id="CABWKE010000004">
    <property type="protein sequence ID" value="VWQ27416.1"/>
    <property type="molecule type" value="Genomic_DNA"/>
</dbReference>
<name>A0A8U0KZL4_BIFLI</name>
<organism evidence="1 4">
    <name type="scientific">Bifidobacterium longum subsp. infantis</name>
    <dbReference type="NCBI Taxonomy" id="1682"/>
    <lineage>
        <taxon>Bacteria</taxon>
        <taxon>Bacillati</taxon>
        <taxon>Actinomycetota</taxon>
        <taxon>Actinomycetes</taxon>
        <taxon>Bifidobacteriales</taxon>
        <taxon>Bifidobacteriaceae</taxon>
        <taxon>Bifidobacterium</taxon>
    </lineage>
</organism>
<dbReference type="Proteomes" id="UP000494179">
    <property type="component" value="Unassembled WGS sequence"/>
</dbReference>
<dbReference type="AlphaFoldDB" id="A0A8U0KZL4"/>
<evidence type="ECO:0000313" key="2">
    <source>
        <dbReference type="EMBL" id="VWQ34022.1"/>
    </source>
</evidence>
<dbReference type="EMBL" id="CABWKI010000003">
    <property type="protein sequence ID" value="VWQ34022.1"/>
    <property type="molecule type" value="Genomic_DNA"/>
</dbReference>
<dbReference type="RefSeq" id="WP_174773687.1">
    <property type="nucleotide sequence ID" value="NZ_CABWKE010000004.1"/>
</dbReference>
<sequence>MKMQLDLNGPSPPLIIHGLKTLIEDGTVETLEITGDGLSNATAIGKLLNIDPSILASSQDVPLVIDLDHGNAAYATFGCVRFLDNQRLLDWLDMVQTGTFRNAPDIEPSTEVLPRLRPTESNQ</sequence>
<evidence type="ECO:0000313" key="1">
    <source>
        <dbReference type="EMBL" id="VWQ27416.1"/>
    </source>
</evidence>
<proteinExistence type="predicted"/>
<gene>
    <name evidence="2" type="ORF">BIFLH664_00634</name>
    <name evidence="1" type="ORF">BIFLH665_00513</name>
</gene>
<protein>
    <submittedName>
        <fullName evidence="1">Uncharacterized protein</fullName>
    </submittedName>
</protein>
<comment type="caution">
    <text evidence="1">The sequence shown here is derived from an EMBL/GenBank/DDBJ whole genome shotgun (WGS) entry which is preliminary data.</text>
</comment>
<dbReference type="Proteomes" id="UP000494270">
    <property type="component" value="Unassembled WGS sequence"/>
</dbReference>